<evidence type="ECO:0000256" key="8">
    <source>
        <dbReference type="ARBA" id="ARBA00023136"/>
    </source>
</evidence>
<comment type="caution">
    <text evidence="14">The sequence shown here is derived from an EMBL/GenBank/DDBJ whole genome shotgun (WGS) entry which is preliminary data.</text>
</comment>
<evidence type="ECO:0000256" key="2">
    <source>
        <dbReference type="ARBA" id="ARBA00006446"/>
    </source>
</evidence>
<dbReference type="PANTHER" id="PTHR43099:SF5">
    <property type="entry name" value="HLYC_CORC FAMILY TRANSPORTER"/>
    <property type="match status" value="1"/>
</dbReference>
<evidence type="ECO:0000259" key="13">
    <source>
        <dbReference type="PROSITE" id="PS51846"/>
    </source>
</evidence>
<dbReference type="Pfam" id="PF01595">
    <property type="entry name" value="CNNM"/>
    <property type="match status" value="1"/>
</dbReference>
<evidence type="ECO:0000256" key="11">
    <source>
        <dbReference type="SAM" id="Phobius"/>
    </source>
</evidence>
<dbReference type="InterPro" id="IPR002550">
    <property type="entry name" value="CNNM"/>
</dbReference>
<dbReference type="InterPro" id="IPR051676">
    <property type="entry name" value="UPF0053_domain"/>
</dbReference>
<dbReference type="InterPro" id="IPR000644">
    <property type="entry name" value="CBS_dom"/>
</dbReference>
<feature type="transmembrane region" description="Helical" evidence="11">
    <location>
        <begin position="56"/>
        <end position="79"/>
    </location>
</feature>
<dbReference type="InterPro" id="IPR044751">
    <property type="entry name" value="Ion_transp-like_CBS"/>
</dbReference>
<dbReference type="SUPFAM" id="SSF54631">
    <property type="entry name" value="CBS-domain pair"/>
    <property type="match status" value="1"/>
</dbReference>
<dbReference type="Proteomes" id="UP000294881">
    <property type="component" value="Unassembled WGS sequence"/>
</dbReference>
<keyword evidence="8 10" id="KW-0472">Membrane</keyword>
<keyword evidence="3" id="KW-1003">Cell membrane</keyword>
<evidence type="ECO:0000256" key="5">
    <source>
        <dbReference type="ARBA" id="ARBA00022737"/>
    </source>
</evidence>
<dbReference type="CDD" id="cd04590">
    <property type="entry name" value="CBS_pair_CorC_HlyC_assoc"/>
    <property type="match status" value="1"/>
</dbReference>
<evidence type="ECO:0000256" key="6">
    <source>
        <dbReference type="ARBA" id="ARBA00022989"/>
    </source>
</evidence>
<dbReference type="PANTHER" id="PTHR43099">
    <property type="entry name" value="UPF0053 PROTEIN YRKA"/>
    <property type="match status" value="1"/>
</dbReference>
<reference evidence="14 15" key="1">
    <citation type="submission" date="2019-03" db="EMBL/GenBank/DDBJ databases">
        <title>Genomic Encyclopedia of Type Strains, Phase IV (KMG-IV): sequencing the most valuable type-strain genomes for metagenomic binning, comparative biology and taxonomic classification.</title>
        <authorList>
            <person name="Goeker M."/>
        </authorList>
    </citation>
    <scope>NUCLEOTIDE SEQUENCE [LARGE SCALE GENOMIC DNA]</scope>
    <source>
        <strain evidence="14 15">DSM 22958</strain>
    </source>
</reference>
<evidence type="ECO:0000256" key="4">
    <source>
        <dbReference type="ARBA" id="ARBA00022692"/>
    </source>
</evidence>
<dbReference type="PROSITE" id="PS51846">
    <property type="entry name" value="CNNM"/>
    <property type="match status" value="1"/>
</dbReference>
<keyword evidence="4 10" id="KW-0812">Transmembrane</keyword>
<dbReference type="InterPro" id="IPR046342">
    <property type="entry name" value="CBS_dom_sf"/>
</dbReference>
<dbReference type="PROSITE" id="PS51371">
    <property type="entry name" value="CBS"/>
    <property type="match status" value="2"/>
</dbReference>
<dbReference type="Pfam" id="PF00571">
    <property type="entry name" value="CBS"/>
    <property type="match status" value="2"/>
</dbReference>
<gene>
    <name evidence="14" type="ORF">EV666_101358</name>
</gene>
<dbReference type="Gene3D" id="3.10.580.10">
    <property type="entry name" value="CBS-domain"/>
    <property type="match status" value="1"/>
</dbReference>
<dbReference type="SUPFAM" id="SSF56176">
    <property type="entry name" value="FAD-binding/transporter-associated domain-like"/>
    <property type="match status" value="1"/>
</dbReference>
<accession>A0A4R2GYF8</accession>
<dbReference type="EMBL" id="SLWL01000001">
    <property type="protein sequence ID" value="TCO16107.1"/>
    <property type="molecule type" value="Genomic_DNA"/>
</dbReference>
<feature type="domain" description="CBS" evidence="12">
    <location>
        <begin position="216"/>
        <end position="277"/>
    </location>
</feature>
<evidence type="ECO:0000256" key="7">
    <source>
        <dbReference type="ARBA" id="ARBA00023122"/>
    </source>
</evidence>
<feature type="transmembrane region" description="Helical" evidence="11">
    <location>
        <begin position="132"/>
        <end position="154"/>
    </location>
</feature>
<evidence type="ECO:0000256" key="1">
    <source>
        <dbReference type="ARBA" id="ARBA00004651"/>
    </source>
</evidence>
<dbReference type="AlphaFoldDB" id="A0A4R2GYF8"/>
<dbReference type="Pfam" id="PF03471">
    <property type="entry name" value="CorC_HlyC"/>
    <property type="match status" value="1"/>
</dbReference>
<dbReference type="OrthoDB" id="9805314at2"/>
<comment type="subcellular location">
    <subcellularLocation>
        <location evidence="1">Cell membrane</location>
        <topology evidence="1">Multi-pass membrane protein</topology>
    </subcellularLocation>
</comment>
<feature type="transmembrane region" description="Helical" evidence="11">
    <location>
        <begin position="99"/>
        <end position="120"/>
    </location>
</feature>
<evidence type="ECO:0000313" key="15">
    <source>
        <dbReference type="Proteomes" id="UP000294881"/>
    </source>
</evidence>
<name>A0A4R2GYF8_9HYPH</name>
<evidence type="ECO:0000256" key="3">
    <source>
        <dbReference type="ARBA" id="ARBA00022475"/>
    </source>
</evidence>
<dbReference type="InterPro" id="IPR005170">
    <property type="entry name" value="Transptr-assoc_dom"/>
</dbReference>
<evidence type="ECO:0000313" key="14">
    <source>
        <dbReference type="EMBL" id="TCO16107.1"/>
    </source>
</evidence>
<evidence type="ECO:0000256" key="10">
    <source>
        <dbReference type="PROSITE-ProRule" id="PRU01193"/>
    </source>
</evidence>
<feature type="domain" description="CNNM transmembrane" evidence="13">
    <location>
        <begin position="1"/>
        <end position="197"/>
    </location>
</feature>
<dbReference type="InterPro" id="IPR036318">
    <property type="entry name" value="FAD-bd_PCMH-like_sf"/>
</dbReference>
<dbReference type="GO" id="GO:0005886">
    <property type="term" value="C:plasma membrane"/>
    <property type="evidence" value="ECO:0007669"/>
    <property type="project" value="UniProtKB-SubCell"/>
</dbReference>
<dbReference type="InterPro" id="IPR016169">
    <property type="entry name" value="FAD-bd_PCMH_sub2"/>
</dbReference>
<dbReference type="SMART" id="SM01091">
    <property type="entry name" value="CorC_HlyC"/>
    <property type="match status" value="1"/>
</dbReference>
<evidence type="ECO:0000259" key="12">
    <source>
        <dbReference type="PROSITE" id="PS51371"/>
    </source>
</evidence>
<keyword evidence="6 10" id="KW-1133">Transmembrane helix</keyword>
<sequence length="423" mass="45246">MLELLIAFLLIVLNGLFALSELAIVSSRASRLRVMAERGQRGAAAALALSEEPGRFLPTVQIGITLIGILAGAVSGAALGGRLSEVLSGFGFSRQMSDALGYGGVVALITFMSVVIGELVPKQFALRRPEPIACVMAPPMAALSKLAAPLVWFLNVTTRGLMWLLGARDDGGSSITDDEIRTIVAEARTAGVIEPAEHRMIGGVLRLGDRSVRGLMTPRMEVDLINVDDDDAAIYAQIAESPHSRFPVIEGDTDNVIGVVVARDLLRGLRAGDPLDIRSHLRAAPVAPDTLSALDVLEALQKSAVPMALVYDEYGHFEGVVTPADALEAIVGAFISDEPDDEDAVQREDGSWLLSGSMYVDELGDLLGLDLPEERDYDTVAGLVIDAMRRLPQTGDIAEALGWRFEVIDMDGRRVDKVLASRL</sequence>
<keyword evidence="15" id="KW-1185">Reference proteome</keyword>
<dbReference type="Gene3D" id="3.30.465.10">
    <property type="match status" value="1"/>
</dbReference>
<evidence type="ECO:0000256" key="9">
    <source>
        <dbReference type="PROSITE-ProRule" id="PRU00703"/>
    </source>
</evidence>
<dbReference type="RefSeq" id="WP_132002065.1">
    <property type="nucleotide sequence ID" value="NZ_JBHUNN010000002.1"/>
</dbReference>
<dbReference type="FunFam" id="3.30.465.10:FF:000023">
    <property type="entry name" value="Magnesium and cobalt transporter"/>
    <property type="match status" value="1"/>
</dbReference>
<organism evidence="14 15">
    <name type="scientific">Camelimonas lactis</name>
    <dbReference type="NCBI Taxonomy" id="659006"/>
    <lineage>
        <taxon>Bacteria</taxon>
        <taxon>Pseudomonadati</taxon>
        <taxon>Pseudomonadota</taxon>
        <taxon>Alphaproteobacteria</taxon>
        <taxon>Hyphomicrobiales</taxon>
        <taxon>Chelatococcaceae</taxon>
        <taxon>Camelimonas</taxon>
    </lineage>
</organism>
<feature type="transmembrane region" description="Helical" evidence="11">
    <location>
        <begin position="6"/>
        <end position="25"/>
    </location>
</feature>
<feature type="domain" description="CBS" evidence="12">
    <location>
        <begin position="278"/>
        <end position="342"/>
    </location>
</feature>
<dbReference type="GO" id="GO:0050660">
    <property type="term" value="F:flavin adenine dinucleotide binding"/>
    <property type="evidence" value="ECO:0007669"/>
    <property type="project" value="InterPro"/>
</dbReference>
<keyword evidence="7 9" id="KW-0129">CBS domain</keyword>
<keyword evidence="5" id="KW-0677">Repeat</keyword>
<comment type="similarity">
    <text evidence="2">Belongs to the UPF0053 family. Hemolysin C subfamily.</text>
</comment>
<protein>
    <submittedName>
        <fullName evidence="14">Putative hemolysin</fullName>
    </submittedName>
</protein>
<proteinExistence type="inferred from homology"/>